<sequence length="124" mass="15234">MRTTNKNFVQQVQNHIIDRLNDEYHSTVKEQLQNVVNEFNNYDSAYERRKFPNKQDNLINFFSGLPTCIHMEYSHYNVHISLKEWFENCGAEYIETDEQKEWDVYRKLFSREFMKLCQQYDVKF</sequence>
<dbReference type="Proteomes" id="UP000594029">
    <property type="component" value="Segment"/>
</dbReference>
<accession>A0A7U3RYD8</accession>
<gene>
    <name evidence="1" type="ORF">Kirov_266</name>
</gene>
<protein>
    <submittedName>
        <fullName evidence="1">Uncharacterized protein</fullName>
    </submittedName>
</protein>
<organism evidence="1 2">
    <name type="scientific">Bacillus phage Kirov</name>
    <dbReference type="NCBI Taxonomy" id="2783539"/>
    <lineage>
        <taxon>Viruses</taxon>
        <taxon>Duplodnaviria</taxon>
        <taxon>Heunggongvirae</taxon>
        <taxon>Uroviricota</taxon>
        <taxon>Caudoviricetes</taxon>
        <taxon>Andregratiavirinae</taxon>
        <taxon>Kirovvirus</taxon>
        <taxon>Kirovvirus kirov</taxon>
    </lineage>
</organism>
<evidence type="ECO:0000313" key="1">
    <source>
        <dbReference type="EMBL" id="QOV08465.1"/>
    </source>
</evidence>
<dbReference type="EMBL" id="MW084976">
    <property type="protein sequence ID" value="QOV08465.1"/>
    <property type="molecule type" value="Genomic_DNA"/>
</dbReference>
<evidence type="ECO:0000313" key="2">
    <source>
        <dbReference type="Proteomes" id="UP000594029"/>
    </source>
</evidence>
<keyword evidence="2" id="KW-1185">Reference proteome</keyword>
<proteinExistence type="predicted"/>
<name>A0A7U3RYD8_9CAUD</name>
<reference evidence="1 2" key="1">
    <citation type="submission" date="2020-10" db="EMBL/GenBank/DDBJ databases">
        <authorList>
            <person name="Kazantseva O.A."/>
            <person name="Piligrimova E.G."/>
            <person name="Shadrin A.M."/>
        </authorList>
    </citation>
    <scope>NUCLEOTIDE SEQUENCE [LARGE SCALE GENOMIC DNA]</scope>
</reference>